<evidence type="ECO:0000313" key="2">
    <source>
        <dbReference type="EMBL" id="AYO31196.1"/>
    </source>
</evidence>
<dbReference type="Proteomes" id="UP000280960">
    <property type="component" value="Chromosome"/>
</dbReference>
<gene>
    <name evidence="2" type="ORF">D2962_11825</name>
</gene>
<dbReference type="InterPro" id="IPR003731">
    <property type="entry name" value="Di-Nase_FeMo-co_biosynth"/>
</dbReference>
<dbReference type="PANTHER" id="PTHR42983">
    <property type="entry name" value="DINITROGENASE IRON-MOLYBDENUM COFACTOR PROTEIN-RELATED"/>
    <property type="match status" value="1"/>
</dbReference>
<dbReference type="Pfam" id="PF02579">
    <property type="entry name" value="Nitro_FeMo-Co"/>
    <property type="match status" value="1"/>
</dbReference>
<keyword evidence="3" id="KW-1185">Reference proteome</keyword>
<feature type="domain" description="Dinitrogenase iron-molybdenum cofactor biosynthesis" evidence="1">
    <location>
        <begin position="9"/>
        <end position="99"/>
    </location>
</feature>
<name>A0A3G2R701_9FIRM</name>
<evidence type="ECO:0000259" key="1">
    <source>
        <dbReference type="Pfam" id="PF02579"/>
    </source>
</evidence>
<dbReference type="SUPFAM" id="SSF53146">
    <property type="entry name" value="Nitrogenase accessory factor-like"/>
    <property type="match status" value="1"/>
</dbReference>
<organism evidence="2 3">
    <name type="scientific">Biomaibacter acetigenes</name>
    <dbReference type="NCBI Taxonomy" id="2316383"/>
    <lineage>
        <taxon>Bacteria</taxon>
        <taxon>Bacillati</taxon>
        <taxon>Bacillota</taxon>
        <taxon>Clostridia</taxon>
        <taxon>Thermosediminibacterales</taxon>
        <taxon>Tepidanaerobacteraceae</taxon>
        <taxon>Biomaibacter</taxon>
    </lineage>
</organism>
<dbReference type="CDD" id="cd00851">
    <property type="entry name" value="MTH1175"/>
    <property type="match status" value="1"/>
</dbReference>
<dbReference type="Gene3D" id="3.30.420.130">
    <property type="entry name" value="Dinitrogenase iron-molybdenum cofactor biosynthesis domain"/>
    <property type="match status" value="1"/>
</dbReference>
<dbReference type="AlphaFoldDB" id="A0A3G2R701"/>
<dbReference type="PANTHER" id="PTHR42983:SF1">
    <property type="entry name" value="IRON-MOLYBDENUM PROTEIN"/>
    <property type="match status" value="1"/>
</dbReference>
<dbReference type="InterPro" id="IPR036105">
    <property type="entry name" value="DiNase_FeMo-co_biosyn_sf"/>
</dbReference>
<dbReference type="KEGG" id="bacg:D2962_11825"/>
<dbReference type="RefSeq" id="WP_120765737.1">
    <property type="nucleotide sequence ID" value="NZ_CP033169.1"/>
</dbReference>
<dbReference type="EMBL" id="CP033169">
    <property type="protein sequence ID" value="AYO31196.1"/>
    <property type="molecule type" value="Genomic_DNA"/>
</dbReference>
<sequence>MKIAIATEGNVVSAHFGHCPQYTIYDVDEKQNKINSKLVIENPGHQPGFLPGYLAELGVNCIIAGGMGPRAQELFAQNNIETITGVSGRVDDVIQEYLKGNIADGCNLCDHGEGDHGGHCSH</sequence>
<reference evidence="2 3" key="1">
    <citation type="submission" date="2018-10" db="EMBL/GenBank/DDBJ databases">
        <authorList>
            <person name="Zhang X."/>
        </authorList>
    </citation>
    <scope>NUCLEOTIDE SEQUENCE [LARGE SCALE GENOMIC DNA]</scope>
    <source>
        <strain evidence="2 3">SK-G1</strain>
    </source>
</reference>
<evidence type="ECO:0000313" key="3">
    <source>
        <dbReference type="Proteomes" id="UP000280960"/>
    </source>
</evidence>
<dbReference type="InterPro" id="IPR033913">
    <property type="entry name" value="MTH1175_dom"/>
</dbReference>
<protein>
    <submittedName>
        <fullName evidence="2">Dinitrogenase iron-molybdenum cofactor</fullName>
    </submittedName>
</protein>
<accession>A0A3G2R701</accession>
<proteinExistence type="predicted"/>